<protein>
    <recommendedName>
        <fullName evidence="5">ScyD/ScyE family protein</fullName>
    </recommendedName>
</protein>
<keyword evidence="1" id="KW-0677">Repeat</keyword>
<dbReference type="InterPro" id="IPR006311">
    <property type="entry name" value="TAT_signal"/>
</dbReference>
<dbReference type="PROSITE" id="PS51318">
    <property type="entry name" value="TAT"/>
    <property type="match status" value="1"/>
</dbReference>
<accession>A0A538U6Y8</accession>
<organism evidence="3 4">
    <name type="scientific">Eiseniibacteriota bacterium</name>
    <dbReference type="NCBI Taxonomy" id="2212470"/>
    <lineage>
        <taxon>Bacteria</taxon>
        <taxon>Candidatus Eiseniibacteriota</taxon>
    </lineage>
</organism>
<reference evidence="3 4" key="1">
    <citation type="journal article" date="2019" name="Nat. Microbiol.">
        <title>Mediterranean grassland soil C-N compound turnover is dependent on rainfall and depth, and is mediated by genomically divergent microorganisms.</title>
        <authorList>
            <person name="Diamond S."/>
            <person name="Andeer P.F."/>
            <person name="Li Z."/>
            <person name="Crits-Christoph A."/>
            <person name="Burstein D."/>
            <person name="Anantharaman K."/>
            <person name="Lane K.R."/>
            <person name="Thomas B.C."/>
            <person name="Pan C."/>
            <person name="Northen T.R."/>
            <person name="Banfield J.F."/>
        </authorList>
    </citation>
    <scope>NUCLEOTIDE SEQUENCE [LARGE SCALE GENOMIC DNA]</scope>
    <source>
        <strain evidence="3">WS_11</strain>
    </source>
</reference>
<comment type="caution">
    <text evidence="3">The sequence shown here is derived from an EMBL/GenBank/DDBJ whole genome shotgun (WGS) entry which is preliminary data.</text>
</comment>
<evidence type="ECO:0000313" key="3">
    <source>
        <dbReference type="EMBL" id="TMQ71662.1"/>
    </source>
</evidence>
<keyword evidence="2" id="KW-0732">Signal</keyword>
<dbReference type="Gene3D" id="2.40.10.500">
    <property type="match status" value="1"/>
</dbReference>
<sequence>MIRSTTAASPMRRRLLVTLGMLLALAVLAAAPASRANADAGGGAQNGDTPRLAPTALRLAKRLLAHGPAASGRTATPNSVYLPPTDSFVVMFNGFDDPRDGCQPRGWTGQDLTGRVFGHVSNRFTINNGFVNMGTRAFWFGADSTSALDEIAGWVQPYGYANGWSQRLLSPKFRRAGNPGTTLRFDVSMELDRSLDNPATSTFTPFGLASGAVANDLLGVQALKTDGTWAFLNGRFSLAGGPASWAQTPPLFANRYTTLTGPTPNTMSVPNGIAADDSGNVYVADTGN</sequence>
<dbReference type="EMBL" id="VBPB01000151">
    <property type="protein sequence ID" value="TMQ71662.1"/>
    <property type="molecule type" value="Genomic_DNA"/>
</dbReference>
<gene>
    <name evidence="3" type="ORF">E6K81_09525</name>
</gene>
<feature type="signal peptide" evidence="2">
    <location>
        <begin position="1"/>
        <end position="29"/>
    </location>
</feature>
<proteinExistence type="predicted"/>
<feature type="non-terminal residue" evidence="3">
    <location>
        <position position="288"/>
    </location>
</feature>
<dbReference type="AlphaFoldDB" id="A0A538U6Y8"/>
<evidence type="ECO:0000313" key="4">
    <source>
        <dbReference type="Proteomes" id="UP000319771"/>
    </source>
</evidence>
<evidence type="ECO:0000256" key="1">
    <source>
        <dbReference type="ARBA" id="ARBA00022737"/>
    </source>
</evidence>
<dbReference type="Proteomes" id="UP000319771">
    <property type="component" value="Unassembled WGS sequence"/>
</dbReference>
<feature type="chain" id="PRO_5021923100" description="ScyD/ScyE family protein" evidence="2">
    <location>
        <begin position="30"/>
        <end position="288"/>
    </location>
</feature>
<evidence type="ECO:0008006" key="5">
    <source>
        <dbReference type="Google" id="ProtNLM"/>
    </source>
</evidence>
<dbReference type="Pfam" id="PF01436">
    <property type="entry name" value="NHL"/>
    <property type="match status" value="1"/>
</dbReference>
<dbReference type="InterPro" id="IPR001258">
    <property type="entry name" value="NHL_repeat"/>
</dbReference>
<evidence type="ECO:0000256" key="2">
    <source>
        <dbReference type="SAM" id="SignalP"/>
    </source>
</evidence>
<name>A0A538U6Y8_UNCEI</name>